<protein>
    <submittedName>
        <fullName evidence="2">Uncharacterized protein</fullName>
    </submittedName>
</protein>
<evidence type="ECO:0000313" key="2">
    <source>
        <dbReference type="EMBL" id="SVE30906.1"/>
    </source>
</evidence>
<feature type="region of interest" description="Disordered" evidence="1">
    <location>
        <begin position="16"/>
        <end position="53"/>
    </location>
</feature>
<dbReference type="EMBL" id="UINC01208389">
    <property type="protein sequence ID" value="SVE30906.1"/>
    <property type="molecule type" value="Genomic_DNA"/>
</dbReference>
<sequence length="53" mass="5553">MYKLSISPTTMKAGTRRLGRCSTASPAMHSGRKLAGDKTDLKNVPGEESGMGA</sequence>
<proteinExistence type="predicted"/>
<organism evidence="2">
    <name type="scientific">marine metagenome</name>
    <dbReference type="NCBI Taxonomy" id="408172"/>
    <lineage>
        <taxon>unclassified sequences</taxon>
        <taxon>metagenomes</taxon>
        <taxon>ecological metagenomes</taxon>
    </lineage>
</organism>
<reference evidence="2" key="1">
    <citation type="submission" date="2018-05" db="EMBL/GenBank/DDBJ databases">
        <authorList>
            <person name="Lanie J.A."/>
            <person name="Ng W.-L."/>
            <person name="Kazmierczak K.M."/>
            <person name="Andrzejewski T.M."/>
            <person name="Davidsen T.M."/>
            <person name="Wayne K.J."/>
            <person name="Tettelin H."/>
            <person name="Glass J.I."/>
            <person name="Rusch D."/>
            <person name="Podicherti R."/>
            <person name="Tsui H.-C.T."/>
            <person name="Winkler M.E."/>
        </authorList>
    </citation>
    <scope>NUCLEOTIDE SEQUENCE</scope>
</reference>
<evidence type="ECO:0000256" key="1">
    <source>
        <dbReference type="SAM" id="MobiDB-lite"/>
    </source>
</evidence>
<accession>A0A383CES5</accession>
<dbReference type="AlphaFoldDB" id="A0A383CES5"/>
<name>A0A383CES5_9ZZZZ</name>
<gene>
    <name evidence="2" type="ORF">METZ01_LOCUS483760</name>
</gene>